<dbReference type="Proteomes" id="UP001168821">
    <property type="component" value="Unassembled WGS sequence"/>
</dbReference>
<accession>A0AA38M6X2</accession>
<evidence type="ECO:0000313" key="2">
    <source>
        <dbReference type="EMBL" id="KAJ3645741.1"/>
    </source>
</evidence>
<reference evidence="2" key="1">
    <citation type="journal article" date="2023" name="G3 (Bethesda)">
        <title>Whole genome assemblies of Zophobas morio and Tenebrio molitor.</title>
        <authorList>
            <person name="Kaur S."/>
            <person name="Stinson S.A."/>
            <person name="diCenzo G.C."/>
        </authorList>
    </citation>
    <scope>NUCLEOTIDE SEQUENCE</scope>
    <source>
        <strain evidence="2">QUZm001</strain>
    </source>
</reference>
<dbReference type="EMBL" id="JALNTZ010000007">
    <property type="protein sequence ID" value="KAJ3645741.1"/>
    <property type="molecule type" value="Genomic_DNA"/>
</dbReference>
<proteinExistence type="predicted"/>
<evidence type="ECO:0000256" key="1">
    <source>
        <dbReference type="SAM" id="SignalP"/>
    </source>
</evidence>
<name>A0AA38M6X2_9CUCU</name>
<keyword evidence="1" id="KW-0732">Signal</keyword>
<keyword evidence="3" id="KW-1185">Reference proteome</keyword>
<organism evidence="2 3">
    <name type="scientific">Zophobas morio</name>
    <dbReference type="NCBI Taxonomy" id="2755281"/>
    <lineage>
        <taxon>Eukaryota</taxon>
        <taxon>Metazoa</taxon>
        <taxon>Ecdysozoa</taxon>
        <taxon>Arthropoda</taxon>
        <taxon>Hexapoda</taxon>
        <taxon>Insecta</taxon>
        <taxon>Pterygota</taxon>
        <taxon>Neoptera</taxon>
        <taxon>Endopterygota</taxon>
        <taxon>Coleoptera</taxon>
        <taxon>Polyphaga</taxon>
        <taxon>Cucujiformia</taxon>
        <taxon>Tenebrionidae</taxon>
        <taxon>Zophobas</taxon>
    </lineage>
</organism>
<feature type="chain" id="PRO_5041302072" evidence="1">
    <location>
        <begin position="21"/>
        <end position="158"/>
    </location>
</feature>
<comment type="caution">
    <text evidence="2">The sequence shown here is derived from an EMBL/GenBank/DDBJ whole genome shotgun (WGS) entry which is preliminary data.</text>
</comment>
<sequence length="158" mass="17706">MSRYLVFLILCLTTIKNGFCLKCYASNYTKQSVKIQDIKHELKECQDVLNEIRKKQGLPARNITIQLCCYTVTATGLNGALTGCFPKNGCQEMKPSFKKMFKPPPEAVYCTECEEDGCNAVTYRSVKLSDSSSAENVLVSLVASFVFVAPLILQYYEI</sequence>
<evidence type="ECO:0000313" key="3">
    <source>
        <dbReference type="Proteomes" id="UP001168821"/>
    </source>
</evidence>
<protein>
    <submittedName>
        <fullName evidence="2">Uncharacterized protein</fullName>
    </submittedName>
</protein>
<feature type="signal peptide" evidence="1">
    <location>
        <begin position="1"/>
        <end position="20"/>
    </location>
</feature>
<dbReference type="AlphaFoldDB" id="A0AA38M6X2"/>
<gene>
    <name evidence="2" type="ORF">Zmor_023377</name>
</gene>